<keyword evidence="2" id="KW-1133">Transmembrane helix</keyword>
<comment type="caution">
    <text evidence="3">The sequence shown here is derived from an EMBL/GenBank/DDBJ whole genome shotgun (WGS) entry which is preliminary data.</text>
</comment>
<keyword evidence="2" id="KW-0472">Membrane</keyword>
<dbReference type="Proteomes" id="UP000249254">
    <property type="component" value="Unassembled WGS sequence"/>
</dbReference>
<dbReference type="AlphaFoldDB" id="A0A328APM8"/>
<feature type="transmembrane region" description="Helical" evidence="2">
    <location>
        <begin position="25"/>
        <end position="49"/>
    </location>
</feature>
<evidence type="ECO:0000313" key="3">
    <source>
        <dbReference type="EMBL" id="RAK54798.1"/>
    </source>
</evidence>
<feature type="region of interest" description="Disordered" evidence="1">
    <location>
        <begin position="82"/>
        <end position="113"/>
    </location>
</feature>
<evidence type="ECO:0000256" key="1">
    <source>
        <dbReference type="SAM" id="MobiDB-lite"/>
    </source>
</evidence>
<sequence>MTATAQAARNRAPARRINPRLLRDLHLYLAVLFAPAIIFFAVTGAVQVLGLHEASRDGGGYKPAPLVEKLAQVHIHQRFAEPPRRNAARPAAGPGAPGAPTATAAPQAQPAAQAARRGPSLGTRLVKWFFAASAVGLTLSGLLGVWIAVTQSRQRKLAWALLAIGAVIPLAFLAF</sequence>
<name>A0A328APM8_9CAUL</name>
<feature type="transmembrane region" description="Helical" evidence="2">
    <location>
        <begin position="157"/>
        <end position="174"/>
    </location>
</feature>
<proteinExistence type="predicted"/>
<feature type="transmembrane region" description="Helical" evidence="2">
    <location>
        <begin position="128"/>
        <end position="150"/>
    </location>
</feature>
<dbReference type="OrthoDB" id="118706at2"/>
<gene>
    <name evidence="3" type="ORF">DJ017_09800</name>
</gene>
<evidence type="ECO:0000256" key="2">
    <source>
        <dbReference type="SAM" id="Phobius"/>
    </source>
</evidence>
<dbReference type="RefSeq" id="WP_111528548.1">
    <property type="nucleotide sequence ID" value="NZ_JBHRSG010000004.1"/>
</dbReference>
<feature type="compositionally biased region" description="Low complexity" evidence="1">
    <location>
        <begin position="88"/>
        <end position="113"/>
    </location>
</feature>
<keyword evidence="2" id="KW-0812">Transmembrane</keyword>
<organism evidence="3 4">
    <name type="scientific">Phenylobacterium soli</name>
    <dbReference type="NCBI Taxonomy" id="2170551"/>
    <lineage>
        <taxon>Bacteria</taxon>
        <taxon>Pseudomonadati</taxon>
        <taxon>Pseudomonadota</taxon>
        <taxon>Alphaproteobacteria</taxon>
        <taxon>Caulobacterales</taxon>
        <taxon>Caulobacteraceae</taxon>
        <taxon>Phenylobacterium</taxon>
    </lineage>
</organism>
<reference evidence="4" key="1">
    <citation type="submission" date="2018-05" db="EMBL/GenBank/DDBJ databases">
        <authorList>
            <person name="Li X."/>
        </authorList>
    </citation>
    <scope>NUCLEOTIDE SEQUENCE [LARGE SCALE GENOMIC DNA]</scope>
    <source>
        <strain evidence="4">LX32</strain>
    </source>
</reference>
<accession>A0A328APM8</accession>
<dbReference type="EMBL" id="QFYQ01000001">
    <property type="protein sequence ID" value="RAK54798.1"/>
    <property type="molecule type" value="Genomic_DNA"/>
</dbReference>
<evidence type="ECO:0008006" key="5">
    <source>
        <dbReference type="Google" id="ProtNLM"/>
    </source>
</evidence>
<protein>
    <recommendedName>
        <fullName evidence="5">PepSY domain-containing protein</fullName>
    </recommendedName>
</protein>
<keyword evidence="4" id="KW-1185">Reference proteome</keyword>
<evidence type="ECO:0000313" key="4">
    <source>
        <dbReference type="Proteomes" id="UP000249254"/>
    </source>
</evidence>